<organism evidence="2 3">
    <name type="scientific">Herminiimonas aquatilis</name>
    <dbReference type="NCBI Taxonomy" id="345342"/>
    <lineage>
        <taxon>Bacteria</taxon>
        <taxon>Pseudomonadati</taxon>
        <taxon>Pseudomonadota</taxon>
        <taxon>Betaproteobacteria</taxon>
        <taxon>Burkholderiales</taxon>
        <taxon>Oxalobacteraceae</taxon>
        <taxon>Herminiimonas</taxon>
    </lineage>
</organism>
<comment type="caution">
    <text evidence="2">The sequence shown here is derived from an EMBL/GenBank/DDBJ whole genome shotgun (WGS) entry which is preliminary data.</text>
</comment>
<dbReference type="InterPro" id="IPR032092">
    <property type="entry name" value="PilW"/>
</dbReference>
<dbReference type="EMBL" id="JBHTCC010000001">
    <property type="protein sequence ID" value="MFC7298403.1"/>
    <property type="molecule type" value="Genomic_DNA"/>
</dbReference>
<keyword evidence="1" id="KW-0812">Transmembrane</keyword>
<evidence type="ECO:0000313" key="3">
    <source>
        <dbReference type="Proteomes" id="UP001596379"/>
    </source>
</evidence>
<dbReference type="Proteomes" id="UP001596379">
    <property type="component" value="Unassembled WGS sequence"/>
</dbReference>
<reference evidence="3" key="1">
    <citation type="journal article" date="2019" name="Int. J. Syst. Evol. Microbiol.">
        <title>The Global Catalogue of Microorganisms (GCM) 10K type strain sequencing project: providing services to taxonomists for standard genome sequencing and annotation.</title>
        <authorList>
            <consortium name="The Broad Institute Genomics Platform"/>
            <consortium name="The Broad Institute Genome Sequencing Center for Infectious Disease"/>
            <person name="Wu L."/>
            <person name="Ma J."/>
        </authorList>
    </citation>
    <scope>NUCLEOTIDE SEQUENCE [LARGE SCALE GENOMIC DNA]</scope>
    <source>
        <strain evidence="3">CCUG 36956</strain>
    </source>
</reference>
<dbReference type="RefSeq" id="WP_382233496.1">
    <property type="nucleotide sequence ID" value="NZ_JBHTCC010000001.1"/>
</dbReference>
<keyword evidence="1" id="KW-0472">Membrane</keyword>
<sequence length="351" mass="37183">MRPFDERDGPCGRRVGGFGLVEIMVGLAIGMIATLVIVQVAAMFEGQKRSTTGTADAQTAGSIAIYAMQRQIQMAGYGLPVFSAQNQVLNCPDKPLMDADNDPATPDIGVSITPVEIINGANNGNDQIIVRMGDTTSGGVPLRFPSLPNQNNVLSCRDGDVVLITNGTKCAMTRVNGVPTAAGIVFDPVITDPAEGSFACLGPNWLARTYQVVGNNLQEGATQIAGGVVNMQARYGITLAGNVNQIAPDAYVDALDPEWGPAMSAANRNRIKAIRVALVIRNSAMEKEDVTSACSSLTAAAPTGLCAWAGTADNPAPAIDLSADPDWRRYRYRVFDTLIPIRNMIWSADKL</sequence>
<keyword evidence="3" id="KW-1185">Reference proteome</keyword>
<gene>
    <name evidence="2" type="ORF">ACFQO0_08145</name>
</gene>
<evidence type="ECO:0000313" key="2">
    <source>
        <dbReference type="EMBL" id="MFC7298403.1"/>
    </source>
</evidence>
<evidence type="ECO:0000256" key="1">
    <source>
        <dbReference type="SAM" id="Phobius"/>
    </source>
</evidence>
<accession>A0ABW2J4T8</accession>
<proteinExistence type="predicted"/>
<feature type="transmembrane region" description="Helical" evidence="1">
    <location>
        <begin position="23"/>
        <end position="44"/>
    </location>
</feature>
<dbReference type="Pfam" id="PF16074">
    <property type="entry name" value="PilW"/>
    <property type="match status" value="1"/>
</dbReference>
<protein>
    <submittedName>
        <fullName evidence="2">PilW family protein</fullName>
    </submittedName>
</protein>
<keyword evidence="1" id="KW-1133">Transmembrane helix</keyword>
<name>A0ABW2J4T8_9BURK</name>